<evidence type="ECO:0000313" key="2">
    <source>
        <dbReference type="Proteomes" id="UP001374535"/>
    </source>
</evidence>
<accession>A0AAQ3MQB0</accession>
<proteinExistence type="predicted"/>
<dbReference type="InterPro" id="IPR044631">
    <property type="entry name" value="ETO1-like"/>
</dbReference>
<dbReference type="AlphaFoldDB" id="A0AAQ3MQB0"/>
<dbReference type="PANTHER" id="PTHR44203">
    <property type="entry name" value="ETO1-RELATED"/>
    <property type="match status" value="1"/>
</dbReference>
<dbReference type="Proteomes" id="UP001374535">
    <property type="component" value="Chromosome 10"/>
</dbReference>
<protein>
    <submittedName>
        <fullName evidence="1">Uncharacterized protein</fullName>
    </submittedName>
</protein>
<gene>
    <name evidence="1" type="ORF">V8G54_034179</name>
</gene>
<dbReference type="GO" id="GO:0010105">
    <property type="term" value="P:negative regulation of ethylene-activated signaling pathway"/>
    <property type="evidence" value="ECO:0007669"/>
    <property type="project" value="InterPro"/>
</dbReference>
<evidence type="ECO:0000313" key="1">
    <source>
        <dbReference type="EMBL" id="WVY95091.1"/>
    </source>
</evidence>
<organism evidence="1 2">
    <name type="scientific">Vigna mungo</name>
    <name type="common">Black gram</name>
    <name type="synonym">Phaseolus mungo</name>
    <dbReference type="NCBI Taxonomy" id="3915"/>
    <lineage>
        <taxon>Eukaryota</taxon>
        <taxon>Viridiplantae</taxon>
        <taxon>Streptophyta</taxon>
        <taxon>Embryophyta</taxon>
        <taxon>Tracheophyta</taxon>
        <taxon>Spermatophyta</taxon>
        <taxon>Magnoliopsida</taxon>
        <taxon>eudicotyledons</taxon>
        <taxon>Gunneridae</taxon>
        <taxon>Pentapetalae</taxon>
        <taxon>rosids</taxon>
        <taxon>fabids</taxon>
        <taxon>Fabales</taxon>
        <taxon>Fabaceae</taxon>
        <taxon>Papilionoideae</taxon>
        <taxon>50 kb inversion clade</taxon>
        <taxon>NPAAA clade</taxon>
        <taxon>indigoferoid/millettioid clade</taxon>
        <taxon>Phaseoleae</taxon>
        <taxon>Vigna</taxon>
    </lineage>
</organism>
<feature type="non-terminal residue" evidence="1">
    <location>
        <position position="1"/>
    </location>
</feature>
<keyword evidence="2" id="KW-1185">Reference proteome</keyword>
<name>A0AAQ3MQB0_VIGMU</name>
<sequence length="148" mass="16731">MKHACDTHLAYLVLDMDDAVLLIEYGLEETAYLLVAACLQVFLRELPGDCHSKIVTLGFYQIGFLKLGNLGSLLILDWDFLVAYCSKFPTSAEKHFYLHHSVLGSSIVRATPRIEGLRMASTIPHDQPQWEFSCDMEMDFGFEEHAST</sequence>
<reference evidence="1 2" key="1">
    <citation type="journal article" date="2023" name="Life. Sci Alliance">
        <title>Evolutionary insights into 3D genome organization and epigenetic landscape of Vigna mungo.</title>
        <authorList>
            <person name="Junaid A."/>
            <person name="Singh B."/>
            <person name="Bhatia S."/>
        </authorList>
    </citation>
    <scope>NUCLEOTIDE SEQUENCE [LARGE SCALE GENOMIC DNA]</scope>
    <source>
        <strain evidence="1">Urdbean</strain>
    </source>
</reference>
<dbReference type="PANTHER" id="PTHR44203:SF8">
    <property type="entry name" value="ETHYLENE-OVERPRODUCTION PROTEIN 1"/>
    <property type="match status" value="1"/>
</dbReference>
<dbReference type="EMBL" id="CP144691">
    <property type="protein sequence ID" value="WVY95091.1"/>
    <property type="molecule type" value="Genomic_DNA"/>
</dbReference>